<feature type="region of interest" description="Disordered" evidence="3">
    <location>
        <begin position="328"/>
        <end position="359"/>
    </location>
</feature>
<evidence type="ECO:0000256" key="1">
    <source>
        <dbReference type="ARBA" id="ARBA00023125"/>
    </source>
</evidence>
<comment type="caution">
    <text evidence="5">The sequence shown here is derived from an EMBL/GenBank/DDBJ whole genome shotgun (WGS) entry which is preliminary data.</text>
</comment>
<evidence type="ECO:0000256" key="2">
    <source>
        <dbReference type="PROSITE-ProRule" id="PRU00850"/>
    </source>
</evidence>
<reference evidence="5 6" key="1">
    <citation type="journal article" name="Sci. Rep.">
        <title>Genome-scale phylogenetic analyses confirm Olpidium as the closest living zoosporic fungus to the non-flagellated, terrestrial fungi.</title>
        <authorList>
            <person name="Chang Y."/>
            <person name="Rochon D."/>
            <person name="Sekimoto S."/>
            <person name="Wang Y."/>
            <person name="Chovatia M."/>
            <person name="Sandor L."/>
            <person name="Salamov A."/>
            <person name="Grigoriev I.V."/>
            <person name="Stajich J.E."/>
            <person name="Spatafora J.W."/>
        </authorList>
    </citation>
    <scope>NUCLEOTIDE SEQUENCE [LARGE SCALE GENOMIC DNA]</scope>
    <source>
        <strain evidence="5">S191</strain>
    </source>
</reference>
<dbReference type="PANTHER" id="PTHR35144:SF2">
    <property type="entry name" value="MEIOSIS-SPECIFIC TRANSCRIPTION FACTOR NDT80"/>
    <property type="match status" value="1"/>
</dbReference>
<dbReference type="InterPro" id="IPR024061">
    <property type="entry name" value="NDT80_DNA-bd_dom"/>
</dbReference>
<protein>
    <recommendedName>
        <fullName evidence="4">NDT80 domain-containing protein</fullName>
    </recommendedName>
</protein>
<sequence length="501" mass="53443">MTIGGSPGPWHPAQMPAVFDAPQKSPAFLPEHRRRRSEPAGQLAYAGYGGLPFSPLIPPAELRSARGLAPLQVDMCAKADRGFFLADGGWTCYRRNYFKISSAFSLRGISDADARDSVLLVAGAQRDVGHGFGLSTLFQRVVGFSIALRARIAGSDRPVELVQHTPKRDKGPQSTPAPQPVEPGGNLGIATIPSQGVAVFERLQFKASTANNGKRRAAQQYFVVVVELHATTDDGMAYQVACLDSHPIIVRGRSPSHYAESALIETHAVGGDFSAFPCGPGIDDGTCGFPHEPDPRFASSAPSSIRHPQDLYCSGSDMPPALSSYLSLPQTPDTPQPSQLRAAVETQQRHGPVPSAFSRPAGDGLGLAAPRGYGSLPLFSDNAEYGGTDPRHWFQYPVPQQPVCWSQSVSCLDIGLPRPEYSAAPVDQRPAGRYARTGSLNPTAYSPFVYGCAGSRTSGELSDETGDEACCSDTAVNGADRQTASDALSRLFCKIETSRLE</sequence>
<feature type="DNA-binding region" description="NDT80" evidence="2">
    <location>
        <begin position="15"/>
        <end position="262"/>
    </location>
</feature>
<proteinExistence type="predicted"/>
<dbReference type="PANTHER" id="PTHR35144">
    <property type="entry name" value="MEIOSIS-SPECIFIC TRANSCRIPTION FACTOR NDT80"/>
    <property type="match status" value="1"/>
</dbReference>
<keyword evidence="1 2" id="KW-0238">DNA-binding</keyword>
<dbReference type="SUPFAM" id="SSF49417">
    <property type="entry name" value="p53-like transcription factors"/>
    <property type="match status" value="1"/>
</dbReference>
<dbReference type="InterPro" id="IPR008967">
    <property type="entry name" value="p53-like_TF_DNA-bd_sf"/>
</dbReference>
<evidence type="ECO:0000313" key="5">
    <source>
        <dbReference type="EMBL" id="KAG5461359.1"/>
    </source>
</evidence>
<dbReference type="GO" id="GO:0003700">
    <property type="term" value="F:DNA-binding transcription factor activity"/>
    <property type="evidence" value="ECO:0007669"/>
    <property type="project" value="UniProtKB-UniRule"/>
</dbReference>
<feature type="region of interest" description="Disordered" evidence="3">
    <location>
        <begin position="163"/>
        <end position="185"/>
    </location>
</feature>
<dbReference type="Pfam" id="PF05224">
    <property type="entry name" value="NDT80_PhoG"/>
    <property type="match status" value="1"/>
</dbReference>
<organism evidence="5 6">
    <name type="scientific">Olpidium bornovanus</name>
    <dbReference type="NCBI Taxonomy" id="278681"/>
    <lineage>
        <taxon>Eukaryota</taxon>
        <taxon>Fungi</taxon>
        <taxon>Fungi incertae sedis</taxon>
        <taxon>Olpidiomycota</taxon>
        <taxon>Olpidiomycotina</taxon>
        <taxon>Olpidiomycetes</taxon>
        <taxon>Olpidiales</taxon>
        <taxon>Olpidiaceae</taxon>
        <taxon>Olpidium</taxon>
    </lineage>
</organism>
<dbReference type="EMBL" id="JAEFCI010003769">
    <property type="protein sequence ID" value="KAG5461359.1"/>
    <property type="molecule type" value="Genomic_DNA"/>
</dbReference>
<dbReference type="InterPro" id="IPR037141">
    <property type="entry name" value="NDT80_DNA-bd_dom_sf"/>
</dbReference>
<evidence type="ECO:0000256" key="3">
    <source>
        <dbReference type="SAM" id="MobiDB-lite"/>
    </source>
</evidence>
<dbReference type="GO" id="GO:0000228">
    <property type="term" value="C:nuclear chromosome"/>
    <property type="evidence" value="ECO:0007669"/>
    <property type="project" value="TreeGrafter"/>
</dbReference>
<evidence type="ECO:0000259" key="4">
    <source>
        <dbReference type="PROSITE" id="PS51517"/>
    </source>
</evidence>
<dbReference type="AlphaFoldDB" id="A0A8H7ZY01"/>
<dbReference type="Gene3D" id="2.60.40.1390">
    <property type="entry name" value="NDT80 DNA-binding domain"/>
    <property type="match status" value="1"/>
</dbReference>
<feature type="domain" description="NDT80" evidence="4">
    <location>
        <begin position="15"/>
        <end position="262"/>
    </location>
</feature>
<evidence type="ECO:0000313" key="6">
    <source>
        <dbReference type="Proteomes" id="UP000673691"/>
    </source>
</evidence>
<keyword evidence="6" id="KW-1185">Reference proteome</keyword>
<dbReference type="GO" id="GO:0045944">
    <property type="term" value="P:positive regulation of transcription by RNA polymerase II"/>
    <property type="evidence" value="ECO:0007669"/>
    <property type="project" value="TreeGrafter"/>
</dbReference>
<dbReference type="Proteomes" id="UP000673691">
    <property type="component" value="Unassembled WGS sequence"/>
</dbReference>
<dbReference type="OrthoDB" id="2288358at2759"/>
<dbReference type="PROSITE" id="PS51517">
    <property type="entry name" value="NDT80"/>
    <property type="match status" value="1"/>
</dbReference>
<gene>
    <name evidence="5" type="ORF">BJ554DRAFT_6462</name>
</gene>
<feature type="compositionally biased region" description="Polar residues" evidence="3">
    <location>
        <begin position="328"/>
        <end position="339"/>
    </location>
</feature>
<name>A0A8H7ZY01_9FUNG</name>
<dbReference type="GO" id="GO:0051321">
    <property type="term" value="P:meiotic cell cycle"/>
    <property type="evidence" value="ECO:0007669"/>
    <property type="project" value="TreeGrafter"/>
</dbReference>
<accession>A0A8H7ZY01</accession>
<dbReference type="GO" id="GO:0003677">
    <property type="term" value="F:DNA binding"/>
    <property type="evidence" value="ECO:0007669"/>
    <property type="project" value="UniProtKB-KW"/>
</dbReference>
<dbReference type="InterPro" id="IPR052605">
    <property type="entry name" value="Fungal_trans_regulator"/>
</dbReference>